<accession>A0AAD8J8W1</accession>
<dbReference type="EMBL" id="JAUIZM010000002">
    <property type="protein sequence ID" value="KAK1399044.1"/>
    <property type="molecule type" value="Genomic_DNA"/>
</dbReference>
<reference evidence="2" key="2">
    <citation type="submission" date="2023-05" db="EMBL/GenBank/DDBJ databases">
        <authorList>
            <person name="Schelkunov M.I."/>
        </authorList>
    </citation>
    <scope>NUCLEOTIDE SEQUENCE</scope>
    <source>
        <strain evidence="2">Hsosn_3</strain>
        <tissue evidence="2">Leaf</tissue>
    </source>
</reference>
<protein>
    <submittedName>
        <fullName evidence="2">Uncharacterized protein</fullName>
    </submittedName>
</protein>
<comment type="caution">
    <text evidence="2">The sequence shown here is derived from an EMBL/GenBank/DDBJ whole genome shotgun (WGS) entry which is preliminary data.</text>
</comment>
<reference evidence="2" key="1">
    <citation type="submission" date="2023-02" db="EMBL/GenBank/DDBJ databases">
        <title>Genome of toxic invasive species Heracleum sosnowskyi carries increased number of genes despite the absence of recent whole-genome duplications.</title>
        <authorList>
            <person name="Schelkunov M."/>
            <person name="Shtratnikova V."/>
            <person name="Makarenko M."/>
            <person name="Klepikova A."/>
            <person name="Omelchenko D."/>
            <person name="Novikova G."/>
            <person name="Obukhova E."/>
            <person name="Bogdanov V."/>
            <person name="Penin A."/>
            <person name="Logacheva M."/>
        </authorList>
    </citation>
    <scope>NUCLEOTIDE SEQUENCE</scope>
    <source>
        <strain evidence="2">Hsosn_3</strain>
        <tissue evidence="2">Leaf</tissue>
    </source>
</reference>
<name>A0AAD8J8W1_9APIA</name>
<gene>
    <name evidence="2" type="ORF">POM88_008907</name>
</gene>
<keyword evidence="3" id="KW-1185">Reference proteome</keyword>
<evidence type="ECO:0000313" key="2">
    <source>
        <dbReference type="EMBL" id="KAK1399044.1"/>
    </source>
</evidence>
<dbReference type="AlphaFoldDB" id="A0AAD8J8W1"/>
<evidence type="ECO:0000313" key="3">
    <source>
        <dbReference type="Proteomes" id="UP001237642"/>
    </source>
</evidence>
<proteinExistence type="predicted"/>
<feature type="region of interest" description="Disordered" evidence="1">
    <location>
        <begin position="1"/>
        <end position="28"/>
    </location>
</feature>
<evidence type="ECO:0000256" key="1">
    <source>
        <dbReference type="SAM" id="MobiDB-lite"/>
    </source>
</evidence>
<sequence>MASQVGGSTAPKKIGMGRGPNTIPKAPANLDDRTLIQIRHGPNSPDFTDPRIVKCISQMCIQNWPTPAITWATTPAAHKDAVWAEFTVWVRKVPLLIVLLY</sequence>
<dbReference type="Proteomes" id="UP001237642">
    <property type="component" value="Unassembled WGS sequence"/>
</dbReference>
<organism evidence="2 3">
    <name type="scientific">Heracleum sosnowskyi</name>
    <dbReference type="NCBI Taxonomy" id="360622"/>
    <lineage>
        <taxon>Eukaryota</taxon>
        <taxon>Viridiplantae</taxon>
        <taxon>Streptophyta</taxon>
        <taxon>Embryophyta</taxon>
        <taxon>Tracheophyta</taxon>
        <taxon>Spermatophyta</taxon>
        <taxon>Magnoliopsida</taxon>
        <taxon>eudicotyledons</taxon>
        <taxon>Gunneridae</taxon>
        <taxon>Pentapetalae</taxon>
        <taxon>asterids</taxon>
        <taxon>campanulids</taxon>
        <taxon>Apiales</taxon>
        <taxon>Apiaceae</taxon>
        <taxon>Apioideae</taxon>
        <taxon>apioid superclade</taxon>
        <taxon>Tordylieae</taxon>
        <taxon>Tordyliinae</taxon>
        <taxon>Heracleum</taxon>
    </lineage>
</organism>